<dbReference type="InterPro" id="IPR036439">
    <property type="entry name" value="Dockerin_dom_sf"/>
</dbReference>
<evidence type="ECO:0008006" key="5">
    <source>
        <dbReference type="Google" id="ProtNLM"/>
    </source>
</evidence>
<evidence type="ECO:0000259" key="2">
    <source>
        <dbReference type="PROSITE" id="PS51841"/>
    </source>
</evidence>
<dbReference type="SUPFAM" id="SSF63446">
    <property type="entry name" value="Type I dockerin domain"/>
    <property type="match status" value="1"/>
</dbReference>
<proteinExistence type="predicted"/>
<dbReference type="InterPro" id="IPR001322">
    <property type="entry name" value="Lamin_tail_dom"/>
</dbReference>
<dbReference type="PROSITE" id="PS51766">
    <property type="entry name" value="DOCKERIN"/>
    <property type="match status" value="1"/>
</dbReference>
<dbReference type="Gene3D" id="1.10.1330.10">
    <property type="entry name" value="Dockerin domain"/>
    <property type="match status" value="1"/>
</dbReference>
<dbReference type="GO" id="GO:0004553">
    <property type="term" value="F:hydrolase activity, hydrolyzing O-glycosyl compounds"/>
    <property type="evidence" value="ECO:0007669"/>
    <property type="project" value="InterPro"/>
</dbReference>
<dbReference type="Pfam" id="PF00932">
    <property type="entry name" value="LTD"/>
    <property type="match status" value="1"/>
</dbReference>
<sequence>MQVTAAPADSLIISGVVDGPLPGGLPKAVEVYVAKDIDDISQCGLGSANNGGGTDGEEFTFPSGAVSAGQYLYVASESAGFTDFFGFSPNYTSSAANINGDDAIELFCDGAVVDTFGETEVDGSGQVWEYLDGWAYRVAETGPDAGNFVQANWQFSGPNALDNESSNASAAVPFPLATFAGDGGDTPVDPIDPDPIDPDPVEPGEGGEGLIFSEYVEGSSFNKALELANTTDSTLDLGGYQVLLYSNSNTTAGTTLDLSGSLAAGEVLVIANSQAGDAIQSVADIVSGVTNFNGNDALELRYNDELVDSIGQVGSGQYFGSNVTLVRKADITAGDTDSSDTFVAADQWQEFASDTFTYLGSHNGDDGGDDTPVVELGQCGDPATLISQVQGSGDVSPVVSESHIIEAVVTGTFTNLQGYFVQEEVADWDNDASTSEGVFVYTNSDQNLPQPGTLVRVQGEVSEFFDKTQLTATASALDCGQADTATVSLSLPFADAQQTETLEGMLVSFDHSLTVTDNYNLGRYGEVTLSNGRTYIPTNLHLPGSPEAQALAEQNALNRILLDDGINGQNPATVIYPTGGLSAGNTLRTGDEVSALTGVLDYGFGEYRIIPVEAPTFVASNPRTPAPEIAEGNLKVASLNVLNFFNGNGLGGGFPTPRGADNVEEYQRQLDKLVSAILAMDADIVGLMEIENDGYDQNSAIAQLTDALNAQAGDAVYQYVNAGGPLGTDAIAVGLLYKANTVTPVGDVRIHLDEVYNRPPLAQRFSNTEGGELSVIVNHFKSKGGCGSAEGLDQDQGDGQACFNATRVAQAQALLDWIATDEQLSGEENHLVIGDLNAYAKEDPIREFTDNGYTNLIEAVAGPQAYSYVFAGEAGYLDHAIASDALAAQVVDVTEWHINADEPRILDYNTEFKSQQQVLDFYAPDSYRASDHDPVIVTLDLQAAELQGDFDGDGDVDSSDMKGLMRAILTRQSIDMAFDLNGDGVINTRDLQILFTLCTRANCATE</sequence>
<dbReference type="Proteomes" id="UP000068447">
    <property type="component" value="Chromosome"/>
</dbReference>
<dbReference type="AlphaFoldDB" id="A0A0U3ALB2"/>
<dbReference type="PANTHER" id="PTHR42834:SF1">
    <property type="entry name" value="ENDONUCLEASE_EXONUCLEASE_PHOSPHATASE FAMILY PROTEIN (AFU_ORTHOLOGUE AFUA_3G09210)"/>
    <property type="match status" value="1"/>
</dbReference>
<gene>
    <name evidence="3" type="ORF">AT746_11130</name>
</gene>
<keyword evidence="4" id="KW-1185">Reference proteome</keyword>
<organism evidence="3 4">
    <name type="scientific">Lacimicrobium alkaliphilum</name>
    <dbReference type="NCBI Taxonomy" id="1526571"/>
    <lineage>
        <taxon>Bacteria</taxon>
        <taxon>Pseudomonadati</taxon>
        <taxon>Pseudomonadota</taxon>
        <taxon>Gammaproteobacteria</taxon>
        <taxon>Alteromonadales</taxon>
        <taxon>Alteromonadaceae</taxon>
        <taxon>Lacimicrobium</taxon>
    </lineage>
</organism>
<evidence type="ECO:0000313" key="4">
    <source>
        <dbReference type="Proteomes" id="UP000068447"/>
    </source>
</evidence>
<dbReference type="InterPro" id="IPR036691">
    <property type="entry name" value="Endo/exonu/phosph_ase_sf"/>
</dbReference>
<evidence type="ECO:0000313" key="3">
    <source>
        <dbReference type="EMBL" id="ALS98770.1"/>
    </source>
</evidence>
<dbReference type="InterPro" id="IPR005135">
    <property type="entry name" value="Endo/exonuclease/phosphatase"/>
</dbReference>
<dbReference type="Pfam" id="PF00404">
    <property type="entry name" value="Dockerin_1"/>
    <property type="match status" value="1"/>
</dbReference>
<dbReference type="CDD" id="cd04486">
    <property type="entry name" value="YhcR_OBF_like"/>
    <property type="match status" value="1"/>
</dbReference>
<dbReference type="NCBIfam" id="NF033681">
    <property type="entry name" value="ExeM_NucH_DNase"/>
    <property type="match status" value="1"/>
</dbReference>
<dbReference type="STRING" id="1526571.AT746_11130"/>
<feature type="domain" description="LTD" evidence="2">
    <location>
        <begin position="194"/>
        <end position="314"/>
    </location>
</feature>
<accession>A0A0U3ALB2</accession>
<feature type="domain" description="Dockerin" evidence="1">
    <location>
        <begin position="943"/>
        <end position="1006"/>
    </location>
</feature>
<dbReference type="PROSITE" id="PS51841">
    <property type="entry name" value="LTD"/>
    <property type="match status" value="1"/>
</dbReference>
<dbReference type="PROSITE" id="PS00448">
    <property type="entry name" value="CLOS_CELLULOSOME_RPT"/>
    <property type="match status" value="1"/>
</dbReference>
<protein>
    <recommendedName>
        <fullName evidence="5">LTD domain-containing protein</fullName>
    </recommendedName>
</protein>
<dbReference type="FunFam" id="3.60.10.10:FF:000072">
    <property type="entry name" value="Extracellular nuclease"/>
    <property type="match status" value="1"/>
</dbReference>
<dbReference type="InterPro" id="IPR016134">
    <property type="entry name" value="Dockerin_dom"/>
</dbReference>
<dbReference type="SUPFAM" id="SSF56219">
    <property type="entry name" value="DNase I-like"/>
    <property type="match status" value="1"/>
</dbReference>
<evidence type="ECO:0000259" key="1">
    <source>
        <dbReference type="PROSITE" id="PS51766"/>
    </source>
</evidence>
<reference evidence="3 4" key="1">
    <citation type="submission" date="2015-12" db="EMBL/GenBank/DDBJ databases">
        <title>Complete genome of Lacimicrobium alkaliphilum KCTC 32984.</title>
        <authorList>
            <person name="Kim S.-G."/>
            <person name="Lee Y.-J."/>
        </authorList>
    </citation>
    <scope>NUCLEOTIDE SEQUENCE [LARGE SCALE GENOMIC DNA]</scope>
    <source>
        <strain evidence="3 4">YelD216</strain>
    </source>
</reference>
<dbReference type="InterPro" id="IPR018247">
    <property type="entry name" value="EF_Hand_1_Ca_BS"/>
</dbReference>
<name>A0A0U3ALB2_9ALTE</name>
<dbReference type="CDD" id="cd10283">
    <property type="entry name" value="MnuA_DNase1-like"/>
    <property type="match status" value="1"/>
</dbReference>
<dbReference type="GO" id="GO:0000272">
    <property type="term" value="P:polysaccharide catabolic process"/>
    <property type="evidence" value="ECO:0007669"/>
    <property type="project" value="InterPro"/>
</dbReference>
<dbReference type="EMBL" id="CP013650">
    <property type="protein sequence ID" value="ALS98770.1"/>
    <property type="molecule type" value="Genomic_DNA"/>
</dbReference>
<dbReference type="PROSITE" id="PS00018">
    <property type="entry name" value="EF_HAND_1"/>
    <property type="match status" value="2"/>
</dbReference>
<dbReference type="InterPro" id="IPR002105">
    <property type="entry name" value="Dockerin_1_rpt"/>
</dbReference>
<dbReference type="PANTHER" id="PTHR42834">
    <property type="entry name" value="ENDONUCLEASE/EXONUCLEASE/PHOSPHATASE FAMILY PROTEIN (AFU_ORTHOLOGUE AFUA_3G09210)"/>
    <property type="match status" value="1"/>
</dbReference>
<dbReference type="InterPro" id="IPR047971">
    <property type="entry name" value="ExeM-like"/>
</dbReference>
<dbReference type="Gene3D" id="3.60.10.10">
    <property type="entry name" value="Endonuclease/exonuclease/phosphatase"/>
    <property type="match status" value="1"/>
</dbReference>
<dbReference type="KEGG" id="lal:AT746_11130"/>
<dbReference type="Pfam" id="PF03372">
    <property type="entry name" value="Exo_endo_phos"/>
    <property type="match status" value="1"/>
</dbReference>